<dbReference type="Proteomes" id="UP000285961">
    <property type="component" value="Unassembled WGS sequence"/>
</dbReference>
<dbReference type="EMBL" id="QZKI01000131">
    <property type="protein sequence ID" value="RJP64987.1"/>
    <property type="molecule type" value="Genomic_DNA"/>
</dbReference>
<comment type="caution">
    <text evidence="1">The sequence shown here is derived from an EMBL/GenBank/DDBJ whole genome shotgun (WGS) entry which is preliminary data.</text>
</comment>
<sequence length="141" mass="15849">MLKSNADNNAAAAMSANVRRSRSKPARWGDLTLFSSLAVDNELFIPDPFRICLSQATHSLYNTSEQATSNLMRTENQSRNLCGCKLMASQDENSGKYYANEFAPAETRHKWTIMGKSLCPFYSELTNGESDWMRQGEQVHS</sequence>
<organism evidence="1 2">
    <name type="scientific">Candidatus Abyssobacteria bacterium SURF_17</name>
    <dbReference type="NCBI Taxonomy" id="2093361"/>
    <lineage>
        <taxon>Bacteria</taxon>
        <taxon>Pseudomonadati</taxon>
        <taxon>Candidatus Hydrogenedentota</taxon>
        <taxon>Candidatus Abyssobacteria</taxon>
    </lineage>
</organism>
<dbReference type="AlphaFoldDB" id="A0A419EPK9"/>
<name>A0A419EPK9_9BACT</name>
<accession>A0A419EPK9</accession>
<protein>
    <submittedName>
        <fullName evidence="1">Uncharacterized protein</fullName>
    </submittedName>
</protein>
<reference evidence="1 2" key="1">
    <citation type="journal article" date="2017" name="ISME J.">
        <title>Energy and carbon metabolisms in a deep terrestrial subsurface fluid microbial community.</title>
        <authorList>
            <person name="Momper L."/>
            <person name="Jungbluth S.P."/>
            <person name="Lee M.D."/>
            <person name="Amend J.P."/>
        </authorList>
    </citation>
    <scope>NUCLEOTIDE SEQUENCE [LARGE SCALE GENOMIC DNA]</scope>
    <source>
        <strain evidence="1">SURF_17</strain>
    </source>
</reference>
<proteinExistence type="predicted"/>
<evidence type="ECO:0000313" key="2">
    <source>
        <dbReference type="Proteomes" id="UP000285961"/>
    </source>
</evidence>
<evidence type="ECO:0000313" key="1">
    <source>
        <dbReference type="EMBL" id="RJP64987.1"/>
    </source>
</evidence>
<gene>
    <name evidence="1" type="ORF">C4532_18175</name>
</gene>